<dbReference type="NCBIfam" id="TIGR00363">
    <property type="entry name" value="MetQ/NlpA family lipoprotein"/>
    <property type="match status" value="1"/>
</dbReference>
<dbReference type="PIRSF" id="PIRSF002854">
    <property type="entry name" value="MetQ"/>
    <property type="match status" value="1"/>
</dbReference>
<evidence type="ECO:0000256" key="1">
    <source>
        <dbReference type="ARBA" id="ARBA00004635"/>
    </source>
</evidence>
<dbReference type="Gene3D" id="3.40.190.10">
    <property type="entry name" value="Periplasmic binding protein-like II"/>
    <property type="match status" value="2"/>
</dbReference>
<gene>
    <name evidence="8" type="ORF">BR63_07670</name>
</gene>
<dbReference type="CDD" id="cd13598">
    <property type="entry name" value="PBP2_lipoprotein_IlpA_like"/>
    <property type="match status" value="1"/>
</dbReference>
<protein>
    <recommendedName>
        <fullName evidence="6">Lipoprotein</fullName>
    </recommendedName>
</protein>
<accession>A0A7G6E8D1</accession>
<dbReference type="PROSITE" id="PS51257">
    <property type="entry name" value="PROKAR_LIPOPROTEIN"/>
    <property type="match status" value="1"/>
</dbReference>
<dbReference type="OrthoDB" id="9812878at2"/>
<keyword evidence="9" id="KW-1185">Reference proteome</keyword>
<dbReference type="Proteomes" id="UP000515847">
    <property type="component" value="Chromosome"/>
</dbReference>
<keyword evidence="5 6" id="KW-0449">Lipoprotein</keyword>
<dbReference type="EMBL" id="CP045798">
    <property type="protein sequence ID" value="QNB48335.1"/>
    <property type="molecule type" value="Genomic_DNA"/>
</dbReference>
<organism evidence="8 9">
    <name type="scientific">Thermanaerosceptrum fracticalcis</name>
    <dbReference type="NCBI Taxonomy" id="1712410"/>
    <lineage>
        <taxon>Bacteria</taxon>
        <taxon>Bacillati</taxon>
        <taxon>Bacillota</taxon>
        <taxon>Clostridia</taxon>
        <taxon>Eubacteriales</taxon>
        <taxon>Peptococcaceae</taxon>
        <taxon>Thermanaerosceptrum</taxon>
    </lineage>
</organism>
<sequence>MKKHIFIIAIILLLVVAVTGCGSKKTTPEAPAKLKVGVTAGPHEQIMNKVKELAKKEGLDIEVVVFNEYVQPNIQLAEKVLDLNSFQHGPYLENFIKERGLKLVKLADTVTFPMGIYSQKIKNVNELKAGDKVGLPNDPTNEARALQLFEKANLIKLKEGVGNKATVRDIVENPKNLVFVELEAPIILRTLPDLAAAAINTNFIIQAGKSPVQDSIFIEPKDSPWVNIIAVRQGEENNPLYQKFVKIYRSEEVKQFINEKLKDSVVPSW</sequence>
<keyword evidence="3" id="KW-0472">Membrane</keyword>
<evidence type="ECO:0000256" key="7">
    <source>
        <dbReference type="PIRSR" id="PIRSR002854-1"/>
    </source>
</evidence>
<reference evidence="8 9" key="1">
    <citation type="journal article" date="2019" name="Front. Microbiol.">
        <title>Thermoanaerosceptrum fracticalcis gen. nov. sp. nov., a Novel Fumarate-Fermenting Microorganism From a Deep Fractured Carbonate Aquifer of the US Great Basin.</title>
        <authorList>
            <person name="Hamilton-Brehm S.D."/>
            <person name="Stewart L.E."/>
            <person name="Zavarin M."/>
            <person name="Caldwell M."/>
            <person name="Lawson P.A."/>
            <person name="Onstott T.C."/>
            <person name="Grzymski J."/>
            <person name="Neveux I."/>
            <person name="Lollar B.S."/>
            <person name="Russell C.E."/>
            <person name="Moser D.P."/>
        </authorList>
    </citation>
    <scope>NUCLEOTIDE SEQUENCE [LARGE SCALE GENOMIC DNA]</scope>
    <source>
        <strain evidence="8 9">DRI-13</strain>
    </source>
</reference>
<evidence type="ECO:0000256" key="2">
    <source>
        <dbReference type="ARBA" id="ARBA00022729"/>
    </source>
</evidence>
<name>A0A7G6E8D1_THEFR</name>
<dbReference type="Pfam" id="PF03180">
    <property type="entry name" value="Lipoprotein_9"/>
    <property type="match status" value="1"/>
</dbReference>
<dbReference type="PANTHER" id="PTHR30429">
    <property type="entry name" value="D-METHIONINE-BINDING LIPOPROTEIN METQ"/>
    <property type="match status" value="1"/>
</dbReference>
<dbReference type="InterPro" id="IPR004872">
    <property type="entry name" value="Lipoprotein_NlpA"/>
</dbReference>
<evidence type="ECO:0000256" key="3">
    <source>
        <dbReference type="ARBA" id="ARBA00023136"/>
    </source>
</evidence>
<keyword evidence="2" id="KW-0732">Signal</keyword>
<dbReference type="AlphaFoldDB" id="A0A7G6E8D1"/>
<feature type="lipid moiety-binding region" description="S-diacylglycerol cysteine" evidence="7">
    <location>
        <position position="21"/>
    </location>
</feature>
<dbReference type="KEGG" id="tfr:BR63_07670"/>
<evidence type="ECO:0000256" key="5">
    <source>
        <dbReference type="ARBA" id="ARBA00023288"/>
    </source>
</evidence>
<evidence type="ECO:0000256" key="6">
    <source>
        <dbReference type="PIRNR" id="PIRNR002854"/>
    </source>
</evidence>
<evidence type="ECO:0000313" key="9">
    <source>
        <dbReference type="Proteomes" id="UP000515847"/>
    </source>
</evidence>
<dbReference type="GO" id="GO:0016020">
    <property type="term" value="C:membrane"/>
    <property type="evidence" value="ECO:0007669"/>
    <property type="project" value="UniProtKB-SubCell"/>
</dbReference>
<comment type="similarity">
    <text evidence="6">Belongs to the nlpA lipoprotein family.</text>
</comment>
<evidence type="ECO:0000256" key="4">
    <source>
        <dbReference type="ARBA" id="ARBA00023139"/>
    </source>
</evidence>
<comment type="subcellular location">
    <subcellularLocation>
        <location evidence="1">Membrane</location>
        <topology evidence="1">Lipid-anchor</topology>
    </subcellularLocation>
</comment>
<dbReference type="SUPFAM" id="SSF53850">
    <property type="entry name" value="Periplasmic binding protein-like II"/>
    <property type="match status" value="1"/>
</dbReference>
<proteinExistence type="inferred from homology"/>
<keyword evidence="4" id="KW-0564">Palmitate</keyword>
<evidence type="ECO:0000313" key="8">
    <source>
        <dbReference type="EMBL" id="QNB48335.1"/>
    </source>
</evidence>
<dbReference type="PANTHER" id="PTHR30429:SF1">
    <property type="entry name" value="D-METHIONINE-BINDING LIPOPROTEIN METQ-RELATED"/>
    <property type="match status" value="1"/>
</dbReference>